<dbReference type="SUPFAM" id="SSF48498">
    <property type="entry name" value="Tetracyclin repressor-like, C-terminal domain"/>
    <property type="match status" value="1"/>
</dbReference>
<dbReference type="InterPro" id="IPR036271">
    <property type="entry name" value="Tet_transcr_reg_TetR-rel_C_sf"/>
</dbReference>
<organism evidence="2 3">
    <name type="scientific">Actinacidiphila acidipaludis</name>
    <dbReference type="NCBI Taxonomy" id="2873382"/>
    <lineage>
        <taxon>Bacteria</taxon>
        <taxon>Bacillati</taxon>
        <taxon>Actinomycetota</taxon>
        <taxon>Actinomycetes</taxon>
        <taxon>Kitasatosporales</taxon>
        <taxon>Streptomycetaceae</taxon>
        <taxon>Actinacidiphila</taxon>
    </lineage>
</organism>
<gene>
    <name evidence="2" type="ORF">K7862_32735</name>
</gene>
<proteinExistence type="predicted"/>
<dbReference type="RefSeq" id="WP_222968618.1">
    <property type="nucleotide sequence ID" value="NZ_JAINZZ010000071.1"/>
</dbReference>
<keyword evidence="3" id="KW-1185">Reference proteome</keyword>
<accession>A0ABS7QGS0</accession>
<dbReference type="Pfam" id="PF17920">
    <property type="entry name" value="TetR_C_16"/>
    <property type="match status" value="1"/>
</dbReference>
<dbReference type="Proteomes" id="UP000778578">
    <property type="component" value="Unassembled WGS sequence"/>
</dbReference>
<feature type="domain" description="Tetracyclin repressor-like C-terminal" evidence="1">
    <location>
        <begin position="34"/>
        <end position="153"/>
    </location>
</feature>
<evidence type="ECO:0000259" key="1">
    <source>
        <dbReference type="Pfam" id="PF17920"/>
    </source>
</evidence>
<evidence type="ECO:0000313" key="3">
    <source>
        <dbReference type="Proteomes" id="UP000778578"/>
    </source>
</evidence>
<reference evidence="2 3" key="1">
    <citation type="submission" date="2021-08" db="EMBL/GenBank/DDBJ databases">
        <title>WGS of actinomycetes from Thailand.</title>
        <authorList>
            <person name="Thawai C."/>
        </authorList>
    </citation>
    <scope>NUCLEOTIDE SEQUENCE [LARGE SCALE GENOMIC DNA]</scope>
    <source>
        <strain evidence="2 3">PLK6-54</strain>
    </source>
</reference>
<name>A0ABS7QGS0_9ACTN</name>
<protein>
    <recommendedName>
        <fullName evidence="1">Tetracyclin repressor-like C-terminal domain-containing protein</fullName>
    </recommendedName>
</protein>
<evidence type="ECO:0000313" key="2">
    <source>
        <dbReference type="EMBL" id="MBY8882368.1"/>
    </source>
</evidence>
<dbReference type="InterPro" id="IPR041678">
    <property type="entry name" value="TetR_C_16"/>
</dbReference>
<sequence length="155" mass="16429">MSEAIDEQQRSDALDSLGGVLGEAGAAALNGPREQLADGLLRAAFTLWENPQIRPKLLGILHAAVNSEQGAEQMRAFLANQLFAEAGKAIGIDGMDIYQAAETLKVPAIHVNAAAGQVWGVVLLRYIVKLEPIASASADEVIDLLNPTIQRYLAG</sequence>
<dbReference type="Gene3D" id="1.10.357.10">
    <property type="entry name" value="Tetracycline Repressor, domain 2"/>
    <property type="match status" value="1"/>
</dbReference>
<comment type="caution">
    <text evidence="2">The sequence shown here is derived from an EMBL/GenBank/DDBJ whole genome shotgun (WGS) entry which is preliminary data.</text>
</comment>
<dbReference type="EMBL" id="JAINZZ010000071">
    <property type="protein sequence ID" value="MBY8882368.1"/>
    <property type="molecule type" value="Genomic_DNA"/>
</dbReference>